<feature type="domain" description="HNH nuclease" evidence="1">
    <location>
        <begin position="130"/>
        <end position="182"/>
    </location>
</feature>
<evidence type="ECO:0000313" key="3">
    <source>
        <dbReference type="Proteomes" id="UP000646386"/>
    </source>
</evidence>
<reference evidence="2 3" key="2">
    <citation type="journal article" date="2021" name="Microorganisms">
        <title>The Ever-Expanding Pseudomonas Genus: Description of 43 New Species and Partition of the Pseudomonas putida Group.</title>
        <authorList>
            <person name="Girard L."/>
            <person name="Lood C."/>
            <person name="Hofte M."/>
            <person name="Vandamme P."/>
            <person name="Rokni-Zadeh H."/>
            <person name="van Noort V."/>
            <person name="Lavigne R."/>
            <person name="De Mot R."/>
        </authorList>
    </citation>
    <scope>NUCLEOTIDE SEQUENCE [LARGE SCALE GENOMIC DNA]</scope>
    <source>
        <strain evidence="2 3">ZA 5.3</strain>
    </source>
</reference>
<dbReference type="SUPFAM" id="SSF46785">
    <property type="entry name" value="Winged helix' DNA-binding domain"/>
    <property type="match status" value="1"/>
</dbReference>
<reference evidence="2 3" key="1">
    <citation type="journal article" date="2020" name="Microorganisms">
        <title>Reliable Identification of Environmental Pseudomonas Isolates Using the rpoD Gene.</title>
        <authorList>
            <consortium name="The Broad Institute Genome Sequencing Platform"/>
            <person name="Girard L."/>
            <person name="Lood C."/>
            <person name="Rokni-Zadeh H."/>
            <person name="van Noort V."/>
            <person name="Lavigne R."/>
            <person name="De Mot R."/>
        </authorList>
    </citation>
    <scope>NUCLEOTIDE SEQUENCE [LARGE SCALE GENOMIC DNA]</scope>
    <source>
        <strain evidence="2 3">ZA 5.3</strain>
    </source>
</reference>
<dbReference type="SMART" id="SM00507">
    <property type="entry name" value="HNHc"/>
    <property type="match status" value="1"/>
</dbReference>
<dbReference type="Proteomes" id="UP000646386">
    <property type="component" value="Chromosome"/>
</dbReference>
<keyword evidence="2" id="KW-0378">Hydrolase</keyword>
<dbReference type="Gene3D" id="1.10.30.50">
    <property type="match status" value="1"/>
</dbReference>
<keyword evidence="2" id="KW-0540">Nuclease</keyword>
<keyword evidence="3" id="KW-1185">Reference proteome</keyword>
<dbReference type="InterPro" id="IPR003615">
    <property type="entry name" value="HNH_nuc"/>
</dbReference>
<dbReference type="PANTHER" id="PTHR33877">
    <property type="entry name" value="SLL1193 PROTEIN"/>
    <property type="match status" value="1"/>
</dbReference>
<dbReference type="EMBL" id="CP077089">
    <property type="protein sequence ID" value="QXI03663.1"/>
    <property type="molecule type" value="Genomic_DNA"/>
</dbReference>
<dbReference type="GO" id="GO:0004519">
    <property type="term" value="F:endonuclease activity"/>
    <property type="evidence" value="ECO:0007669"/>
    <property type="project" value="UniProtKB-KW"/>
</dbReference>
<evidence type="ECO:0000259" key="1">
    <source>
        <dbReference type="SMART" id="SM00507"/>
    </source>
</evidence>
<accession>A0ABX8PQM0</accession>
<gene>
    <name evidence="2" type="ORF">HU718_016630</name>
</gene>
<organism evidence="2 3">
    <name type="scientific">Pseudomonas tensinigenes</name>
    <dbReference type="NCBI Taxonomy" id="2745511"/>
    <lineage>
        <taxon>Bacteria</taxon>
        <taxon>Pseudomonadati</taxon>
        <taxon>Pseudomonadota</taxon>
        <taxon>Gammaproteobacteria</taxon>
        <taxon>Pseudomonadales</taxon>
        <taxon>Pseudomonadaceae</taxon>
        <taxon>Pseudomonas</taxon>
    </lineage>
</organism>
<keyword evidence="2" id="KW-0255">Endonuclease</keyword>
<dbReference type="InterPro" id="IPR036390">
    <property type="entry name" value="WH_DNA-bd_sf"/>
</dbReference>
<dbReference type="InterPro" id="IPR002711">
    <property type="entry name" value="HNH"/>
</dbReference>
<dbReference type="CDD" id="cd00085">
    <property type="entry name" value="HNHc"/>
    <property type="match status" value="1"/>
</dbReference>
<dbReference type="Pfam" id="PF01844">
    <property type="entry name" value="HNH"/>
    <property type="match status" value="1"/>
</dbReference>
<sequence>MQFTVTINQVKALEWGLNSQQALLFAFVYGCPSWTKPIKTDDGIFFALSKAKIIEELPLLTDKPDTAYRMLKALEEAGLIELSITSNITLFRLTKKAIEWNPDRMGHFSAYQPPVQPPRRRTKKKPIPSGLRARVFARDDHVCLRCGCAVLLRLRADHIIPESQGGEASMENLQTLCMSCNSWKGVQTIDFRGITGGTA</sequence>
<dbReference type="InterPro" id="IPR052892">
    <property type="entry name" value="NA-targeting_endonuclease"/>
</dbReference>
<name>A0ABX8PQM0_9PSED</name>
<proteinExistence type="predicted"/>
<protein>
    <submittedName>
        <fullName evidence="2">HNH endonuclease</fullName>
    </submittedName>
</protein>
<evidence type="ECO:0000313" key="2">
    <source>
        <dbReference type="EMBL" id="QXI03663.1"/>
    </source>
</evidence>
<dbReference type="PANTHER" id="PTHR33877:SF2">
    <property type="entry name" value="OS07G0170200 PROTEIN"/>
    <property type="match status" value="1"/>
</dbReference>